<keyword evidence="7 12" id="KW-0472">Membrane</keyword>
<evidence type="ECO:0000313" key="15">
    <source>
        <dbReference type="Proteomes" id="UP001497623"/>
    </source>
</evidence>
<evidence type="ECO:0000256" key="13">
    <source>
        <dbReference type="SAM" id="MobiDB-lite"/>
    </source>
</evidence>
<protein>
    <submittedName>
        <fullName evidence="14">Uncharacterized protein</fullName>
    </submittedName>
</protein>
<comment type="similarity">
    <text evidence="2 11">Belongs to the glypican family.</text>
</comment>
<evidence type="ECO:0000256" key="9">
    <source>
        <dbReference type="ARBA" id="ARBA00023207"/>
    </source>
</evidence>
<dbReference type="GO" id="GO:0016477">
    <property type="term" value="P:cell migration"/>
    <property type="evidence" value="ECO:0007669"/>
    <property type="project" value="TreeGrafter"/>
</dbReference>
<evidence type="ECO:0000256" key="6">
    <source>
        <dbReference type="ARBA" id="ARBA00022974"/>
    </source>
</evidence>
<evidence type="ECO:0000256" key="12">
    <source>
        <dbReference type="RuleBase" id="RU003519"/>
    </source>
</evidence>
<dbReference type="InterPro" id="IPR001863">
    <property type="entry name" value="Glypican"/>
</dbReference>
<sequence>PGEMAVDLSDVWSVVGVSDAAGSAVRAVEAARGWWAGLADEHCRTTAAHETDTCWNGRALHSYSKTLSGVGLALQKYNPEVRVAHPDTQVYALADSLRAVKRLVTSRLTWLPQSDSYKRDNWEGSGSGSLNYPHSSLHSPSDDEDSDTDDYDGSGGSGHYGEETILVEDAKNNNQAAPDDNQDEVITDDGSGQQIVSSGVGLTLFMLTVGAVLNALHG</sequence>
<dbReference type="GO" id="GO:0090263">
    <property type="term" value="P:positive regulation of canonical Wnt signaling pathway"/>
    <property type="evidence" value="ECO:0007669"/>
    <property type="project" value="TreeGrafter"/>
</dbReference>
<dbReference type="GO" id="GO:0005576">
    <property type="term" value="C:extracellular region"/>
    <property type="evidence" value="ECO:0007669"/>
    <property type="project" value="TreeGrafter"/>
</dbReference>
<evidence type="ECO:0000256" key="1">
    <source>
        <dbReference type="ARBA" id="ARBA00004609"/>
    </source>
</evidence>
<evidence type="ECO:0000256" key="11">
    <source>
        <dbReference type="RuleBase" id="RU003518"/>
    </source>
</evidence>
<evidence type="ECO:0000256" key="3">
    <source>
        <dbReference type="ARBA" id="ARBA00022475"/>
    </source>
</evidence>
<dbReference type="PANTHER" id="PTHR10822">
    <property type="entry name" value="GLYPICAN"/>
    <property type="match status" value="1"/>
</dbReference>
<dbReference type="GO" id="GO:0098552">
    <property type="term" value="C:side of membrane"/>
    <property type="evidence" value="ECO:0007669"/>
    <property type="project" value="UniProtKB-KW"/>
</dbReference>
<keyword evidence="6 12" id="KW-0654">Proteoglycan</keyword>
<comment type="subcellular location">
    <subcellularLocation>
        <location evidence="1 12">Cell membrane</location>
        <topology evidence="1 12">Lipid-anchor</topology>
        <topology evidence="1 12">GPI-anchor</topology>
    </subcellularLocation>
</comment>
<keyword evidence="5" id="KW-0732">Signal</keyword>
<keyword evidence="10 12" id="KW-0449">Lipoprotein</keyword>
<keyword evidence="4 12" id="KW-0336">GPI-anchor</keyword>
<proteinExistence type="inferred from homology"/>
<evidence type="ECO:0000256" key="2">
    <source>
        <dbReference type="ARBA" id="ARBA00010260"/>
    </source>
</evidence>
<feature type="compositionally biased region" description="Acidic residues" evidence="13">
    <location>
        <begin position="142"/>
        <end position="152"/>
    </location>
</feature>
<reference evidence="14 15" key="1">
    <citation type="submission" date="2024-05" db="EMBL/GenBank/DDBJ databases">
        <authorList>
            <person name="Wallberg A."/>
        </authorList>
    </citation>
    <scope>NUCLEOTIDE SEQUENCE [LARGE SCALE GENOMIC DNA]</scope>
</reference>
<keyword evidence="9 12" id="KW-0357">Heparan sulfate</keyword>
<dbReference type="PANTHER" id="PTHR10822:SF29">
    <property type="entry name" value="DIVISION ABNORMALLY DELAYED PROTEIN"/>
    <property type="match status" value="1"/>
</dbReference>
<feature type="non-terminal residue" evidence="14">
    <location>
        <position position="1"/>
    </location>
</feature>
<evidence type="ECO:0000313" key="14">
    <source>
        <dbReference type="EMBL" id="CAL4118301.1"/>
    </source>
</evidence>
<dbReference type="GO" id="GO:1905475">
    <property type="term" value="P:regulation of protein localization to membrane"/>
    <property type="evidence" value="ECO:0007669"/>
    <property type="project" value="TreeGrafter"/>
</dbReference>
<feature type="region of interest" description="Disordered" evidence="13">
    <location>
        <begin position="120"/>
        <end position="161"/>
    </location>
</feature>
<dbReference type="GO" id="GO:0005886">
    <property type="term" value="C:plasma membrane"/>
    <property type="evidence" value="ECO:0007669"/>
    <property type="project" value="UniProtKB-SubCell"/>
</dbReference>
<comment type="function">
    <text evidence="12">Cell surface proteoglycan.</text>
</comment>
<keyword evidence="8" id="KW-0325">Glycoprotein</keyword>
<name>A0AAV2RB77_MEGNR</name>
<organism evidence="14 15">
    <name type="scientific">Meganyctiphanes norvegica</name>
    <name type="common">Northern krill</name>
    <name type="synonym">Thysanopoda norvegica</name>
    <dbReference type="NCBI Taxonomy" id="48144"/>
    <lineage>
        <taxon>Eukaryota</taxon>
        <taxon>Metazoa</taxon>
        <taxon>Ecdysozoa</taxon>
        <taxon>Arthropoda</taxon>
        <taxon>Crustacea</taxon>
        <taxon>Multicrustacea</taxon>
        <taxon>Malacostraca</taxon>
        <taxon>Eumalacostraca</taxon>
        <taxon>Eucarida</taxon>
        <taxon>Euphausiacea</taxon>
        <taxon>Euphausiidae</taxon>
        <taxon>Meganyctiphanes</taxon>
    </lineage>
</organism>
<dbReference type="GO" id="GO:0009986">
    <property type="term" value="C:cell surface"/>
    <property type="evidence" value="ECO:0007669"/>
    <property type="project" value="TreeGrafter"/>
</dbReference>
<evidence type="ECO:0000256" key="8">
    <source>
        <dbReference type="ARBA" id="ARBA00023180"/>
    </source>
</evidence>
<keyword evidence="15" id="KW-1185">Reference proteome</keyword>
<evidence type="ECO:0000256" key="10">
    <source>
        <dbReference type="ARBA" id="ARBA00023288"/>
    </source>
</evidence>
<comment type="caution">
    <text evidence="14">The sequence shown here is derived from an EMBL/GenBank/DDBJ whole genome shotgun (WGS) entry which is preliminary data.</text>
</comment>
<dbReference type="EMBL" id="CAXKWB010017216">
    <property type="protein sequence ID" value="CAL4118301.1"/>
    <property type="molecule type" value="Genomic_DNA"/>
</dbReference>
<dbReference type="Pfam" id="PF01153">
    <property type="entry name" value="Glypican"/>
    <property type="match status" value="1"/>
</dbReference>
<gene>
    <name evidence="14" type="ORF">MNOR_LOCUS21415</name>
</gene>
<evidence type="ECO:0000256" key="4">
    <source>
        <dbReference type="ARBA" id="ARBA00022622"/>
    </source>
</evidence>
<keyword evidence="3" id="KW-1003">Cell membrane</keyword>
<dbReference type="Proteomes" id="UP001497623">
    <property type="component" value="Unassembled WGS sequence"/>
</dbReference>
<dbReference type="AlphaFoldDB" id="A0AAV2RB77"/>
<feature type="compositionally biased region" description="Polar residues" evidence="13">
    <location>
        <begin position="128"/>
        <end position="137"/>
    </location>
</feature>
<evidence type="ECO:0000256" key="5">
    <source>
        <dbReference type="ARBA" id="ARBA00022729"/>
    </source>
</evidence>
<evidence type="ECO:0000256" key="7">
    <source>
        <dbReference type="ARBA" id="ARBA00023136"/>
    </source>
</evidence>
<accession>A0AAV2RB77</accession>